<organism evidence="7 8">
    <name type="scientific">Cytospora mali</name>
    <name type="common">Apple Valsa canker fungus</name>
    <name type="synonym">Valsa mali</name>
    <dbReference type="NCBI Taxonomy" id="578113"/>
    <lineage>
        <taxon>Eukaryota</taxon>
        <taxon>Fungi</taxon>
        <taxon>Dikarya</taxon>
        <taxon>Ascomycota</taxon>
        <taxon>Pezizomycotina</taxon>
        <taxon>Sordariomycetes</taxon>
        <taxon>Sordariomycetidae</taxon>
        <taxon>Diaporthales</taxon>
        <taxon>Cytosporaceae</taxon>
        <taxon>Cytospora</taxon>
    </lineage>
</organism>
<dbReference type="InterPro" id="IPR036188">
    <property type="entry name" value="FAD/NAD-bd_sf"/>
</dbReference>
<evidence type="ECO:0000313" key="8">
    <source>
        <dbReference type="Proteomes" id="UP000078559"/>
    </source>
</evidence>
<sequence length="148" mass="16047">MDYKHDFVIVGGGLAGLVVAARLTEDPNTSVLVLEAGEDHTTDPRVRTPALWPSLLGSGEFDWNYRTVPQEGLYGKIVPLSQGKFLGGSSAINGQAFVANSKAAMDARAQFGSPGWDWQSMAPYFKKIPYPLTAISRRQRALTAGLHQ</sequence>
<dbReference type="SMR" id="A0A194W3W7"/>
<evidence type="ECO:0000313" key="7">
    <source>
        <dbReference type="EMBL" id="KUI70962.1"/>
    </source>
</evidence>
<name>A0A194W3W7_CYTMA</name>
<protein>
    <submittedName>
        <fullName evidence="7">Pyranose dehydrogenase 3</fullName>
    </submittedName>
</protein>
<keyword evidence="3" id="KW-0285">Flavoprotein</keyword>
<evidence type="ECO:0000259" key="6">
    <source>
        <dbReference type="Pfam" id="PF00732"/>
    </source>
</evidence>
<evidence type="ECO:0000256" key="4">
    <source>
        <dbReference type="ARBA" id="ARBA00022827"/>
    </source>
</evidence>
<dbReference type="PANTHER" id="PTHR11552">
    <property type="entry name" value="GLUCOSE-METHANOL-CHOLINE GMC OXIDOREDUCTASE"/>
    <property type="match status" value="1"/>
</dbReference>
<evidence type="ECO:0000256" key="2">
    <source>
        <dbReference type="ARBA" id="ARBA00010790"/>
    </source>
</evidence>
<feature type="domain" description="Glucose-methanol-choline oxidoreductase N-terminal" evidence="6">
    <location>
        <begin position="6"/>
        <end position="134"/>
    </location>
</feature>
<keyword evidence="5" id="KW-0560">Oxidoreductase</keyword>
<dbReference type="Pfam" id="PF00732">
    <property type="entry name" value="GMC_oxred_N"/>
    <property type="match status" value="1"/>
</dbReference>
<dbReference type="OrthoDB" id="269227at2759"/>
<gene>
    <name evidence="7" type="ORF">VM1G_06573</name>
</gene>
<dbReference type="AlphaFoldDB" id="A0A194W3W7"/>
<dbReference type="Gene3D" id="3.30.560.10">
    <property type="entry name" value="Glucose Oxidase, domain 3"/>
    <property type="match status" value="1"/>
</dbReference>
<dbReference type="EMBL" id="CM003103">
    <property type="protein sequence ID" value="KUI70962.1"/>
    <property type="molecule type" value="Genomic_DNA"/>
</dbReference>
<dbReference type="GO" id="GO:0016614">
    <property type="term" value="F:oxidoreductase activity, acting on CH-OH group of donors"/>
    <property type="evidence" value="ECO:0007669"/>
    <property type="project" value="InterPro"/>
</dbReference>
<proteinExistence type="inferred from homology"/>
<dbReference type="InterPro" id="IPR000172">
    <property type="entry name" value="GMC_OxRdtase_N"/>
</dbReference>
<dbReference type="GO" id="GO:0050660">
    <property type="term" value="F:flavin adenine dinucleotide binding"/>
    <property type="evidence" value="ECO:0007669"/>
    <property type="project" value="InterPro"/>
</dbReference>
<dbReference type="PANTHER" id="PTHR11552:SF201">
    <property type="entry name" value="GLUCOSE-METHANOL-CHOLINE OXIDOREDUCTASE N-TERMINAL DOMAIN-CONTAINING PROTEIN"/>
    <property type="match status" value="1"/>
</dbReference>
<dbReference type="Proteomes" id="UP000078559">
    <property type="component" value="Chromosome 6"/>
</dbReference>
<evidence type="ECO:0000256" key="5">
    <source>
        <dbReference type="ARBA" id="ARBA00023002"/>
    </source>
</evidence>
<dbReference type="InterPro" id="IPR012132">
    <property type="entry name" value="GMC_OxRdtase"/>
</dbReference>
<dbReference type="Gene3D" id="3.50.50.60">
    <property type="entry name" value="FAD/NAD(P)-binding domain"/>
    <property type="match status" value="1"/>
</dbReference>
<evidence type="ECO:0000256" key="1">
    <source>
        <dbReference type="ARBA" id="ARBA00001974"/>
    </source>
</evidence>
<comment type="cofactor">
    <cofactor evidence="1">
        <name>FAD</name>
        <dbReference type="ChEBI" id="CHEBI:57692"/>
    </cofactor>
</comment>
<reference evidence="7" key="1">
    <citation type="submission" date="2014-12" db="EMBL/GenBank/DDBJ databases">
        <title>Genome Sequence of Valsa Canker Pathogens Uncovers a Specific Adaption of Colonization on Woody Bark.</title>
        <authorList>
            <person name="Yin Z."/>
            <person name="Liu H."/>
            <person name="Gao X."/>
            <person name="Li Z."/>
            <person name="Song N."/>
            <person name="Ke X."/>
            <person name="Dai Q."/>
            <person name="Wu Y."/>
            <person name="Sun Y."/>
            <person name="Xu J.-R."/>
            <person name="Kang Z.K."/>
            <person name="Wang L."/>
            <person name="Huang L."/>
        </authorList>
    </citation>
    <scope>NUCLEOTIDE SEQUENCE [LARGE SCALE GENOMIC DNA]</scope>
    <source>
        <strain evidence="7">03-8</strain>
    </source>
</reference>
<evidence type="ECO:0000256" key="3">
    <source>
        <dbReference type="ARBA" id="ARBA00022630"/>
    </source>
</evidence>
<comment type="similarity">
    <text evidence="2">Belongs to the GMC oxidoreductase family.</text>
</comment>
<keyword evidence="4" id="KW-0274">FAD</keyword>
<dbReference type="SUPFAM" id="SSF51905">
    <property type="entry name" value="FAD/NAD(P)-binding domain"/>
    <property type="match status" value="1"/>
</dbReference>
<keyword evidence="8" id="KW-1185">Reference proteome</keyword>
<accession>A0A194W3W7</accession>